<organism evidence="2 3">
    <name type="scientific">Xanthomonas campestris pv. phaseoli</name>
    <dbReference type="NCBI Taxonomy" id="317013"/>
    <lineage>
        <taxon>Bacteria</taxon>
        <taxon>Pseudomonadati</taxon>
        <taxon>Pseudomonadota</taxon>
        <taxon>Gammaproteobacteria</taxon>
        <taxon>Lysobacterales</taxon>
        <taxon>Lysobacteraceae</taxon>
        <taxon>Xanthomonas</taxon>
    </lineage>
</organism>
<evidence type="ECO:0000313" key="1">
    <source>
        <dbReference type="EMBL" id="SON88413.1"/>
    </source>
</evidence>
<accession>A0AB38E725</accession>
<reference evidence="3 4" key="1">
    <citation type="submission" date="2017-10" db="EMBL/GenBank/DDBJ databases">
        <authorList>
            <person name="Regsiter A."/>
            <person name="William W."/>
        </authorList>
    </citation>
    <scope>NUCLEOTIDE SEQUENCE [LARGE SCALE GENOMIC DNA]</scope>
    <source>
        <strain evidence="1 4">CFBP6984</strain>
        <strain evidence="2 3">CFBP7430</strain>
    </source>
</reference>
<evidence type="ECO:0000313" key="2">
    <source>
        <dbReference type="EMBL" id="SON92715.1"/>
    </source>
</evidence>
<evidence type="ECO:0000313" key="4">
    <source>
        <dbReference type="Proteomes" id="UP000234181"/>
    </source>
</evidence>
<evidence type="ECO:0000313" key="3">
    <source>
        <dbReference type="Proteomes" id="UP000234166"/>
    </source>
</evidence>
<dbReference type="Proteomes" id="UP000234181">
    <property type="component" value="Unassembled WGS sequence"/>
</dbReference>
<dbReference type="EMBL" id="OCYS01000144">
    <property type="protein sequence ID" value="SON92715.1"/>
    <property type="molecule type" value="Genomic_DNA"/>
</dbReference>
<keyword evidence="4" id="KW-1185">Reference proteome</keyword>
<dbReference type="AlphaFoldDB" id="A0AB38E725"/>
<comment type="caution">
    <text evidence="2">The sequence shown here is derived from an EMBL/GenBank/DDBJ whole genome shotgun (WGS) entry which is preliminary data.</text>
</comment>
<sequence length="61" mass="6940">MWDVLPIKQFNWSLPTRYRGNGCRMDATEELQGPTQLVLRWSAGKDPARAGRALRCAIHVT</sequence>
<name>A0AB38E725_XANCH</name>
<proteinExistence type="predicted"/>
<dbReference type="Proteomes" id="UP000234166">
    <property type="component" value="Unassembled WGS sequence"/>
</dbReference>
<gene>
    <name evidence="1" type="ORF">XAP6984_870011</name>
    <name evidence="2" type="ORF">XAP7430_850011</name>
</gene>
<protein>
    <submittedName>
        <fullName evidence="2">Uncharacterized protein</fullName>
    </submittedName>
</protein>
<dbReference type="EMBL" id="OCYT01000147">
    <property type="protein sequence ID" value="SON88413.1"/>
    <property type="molecule type" value="Genomic_DNA"/>
</dbReference>